<dbReference type="Pfam" id="PF13366">
    <property type="entry name" value="PDDEXK_3"/>
    <property type="match status" value="1"/>
</dbReference>
<dbReference type="Proteomes" id="UP000235025">
    <property type="component" value="Unassembled WGS sequence"/>
</dbReference>
<dbReference type="AlphaFoldDB" id="A0A2N6KC08"/>
<comment type="caution">
    <text evidence="1">The sequence shown here is derived from an EMBL/GenBank/DDBJ whole genome shotgun (WGS) entry which is preliminary data.</text>
</comment>
<evidence type="ECO:0000313" key="2">
    <source>
        <dbReference type="Proteomes" id="UP000235025"/>
    </source>
</evidence>
<dbReference type="NCBIfam" id="TIGR04256">
    <property type="entry name" value="GxxExxY"/>
    <property type="match status" value="1"/>
</dbReference>
<reference evidence="1 2" key="1">
    <citation type="submission" date="2017-07" db="EMBL/GenBank/DDBJ databases">
        <title>Genomes of Fischerella (Mastigocladus) sp. strains.</title>
        <authorList>
            <person name="Miller S.R."/>
        </authorList>
    </citation>
    <scope>NUCLEOTIDE SEQUENCE [LARGE SCALE GENOMIC DNA]</scope>
    <source>
        <strain evidence="1 2">CCMEE 5268</strain>
    </source>
</reference>
<evidence type="ECO:0000313" key="1">
    <source>
        <dbReference type="EMBL" id="PLZ96042.1"/>
    </source>
</evidence>
<protein>
    <submittedName>
        <fullName evidence="1">GxxExxY protein</fullName>
    </submittedName>
</protein>
<dbReference type="RefSeq" id="WP_102174504.1">
    <property type="nucleotide sequence ID" value="NZ_NMQA01000266.1"/>
</dbReference>
<dbReference type="InterPro" id="IPR026350">
    <property type="entry name" value="GxxExxY"/>
</dbReference>
<name>A0A2N6KC08_9CYAN</name>
<accession>A0A2N6KC08</accession>
<proteinExistence type="predicted"/>
<gene>
    <name evidence="1" type="ORF">CEN50_20175</name>
</gene>
<organism evidence="1 2">
    <name type="scientific">Fischerella thermalis CCMEE 5268</name>
    <dbReference type="NCBI Taxonomy" id="2019662"/>
    <lineage>
        <taxon>Bacteria</taxon>
        <taxon>Bacillati</taxon>
        <taxon>Cyanobacteriota</taxon>
        <taxon>Cyanophyceae</taxon>
        <taxon>Nostocales</taxon>
        <taxon>Hapalosiphonaceae</taxon>
        <taxon>Fischerella</taxon>
    </lineage>
</organism>
<sequence length="123" mass="14080">MHPDEIDKITQKIIGCAYTVSNILGVGFLEKVYENALFHELRKAGLRVKQQYNLQILYDSIVVGEYFVDLIVEECILVELKAVKNLDDGNFAQCMSYLKASRLKVCLLINFGNPKVEIKRIVR</sequence>
<dbReference type="EMBL" id="NMQA01000266">
    <property type="protein sequence ID" value="PLZ96042.1"/>
    <property type="molecule type" value="Genomic_DNA"/>
</dbReference>